<dbReference type="AlphaFoldDB" id="A0AAV7L1D9"/>
<organism evidence="2 3">
    <name type="scientific">Pleurodeles waltl</name>
    <name type="common">Iberian ribbed newt</name>
    <dbReference type="NCBI Taxonomy" id="8319"/>
    <lineage>
        <taxon>Eukaryota</taxon>
        <taxon>Metazoa</taxon>
        <taxon>Chordata</taxon>
        <taxon>Craniata</taxon>
        <taxon>Vertebrata</taxon>
        <taxon>Euteleostomi</taxon>
        <taxon>Amphibia</taxon>
        <taxon>Batrachia</taxon>
        <taxon>Caudata</taxon>
        <taxon>Salamandroidea</taxon>
        <taxon>Salamandridae</taxon>
        <taxon>Pleurodelinae</taxon>
        <taxon>Pleurodeles</taxon>
    </lineage>
</organism>
<dbReference type="EMBL" id="JANPWB010000016">
    <property type="protein sequence ID" value="KAJ1082318.1"/>
    <property type="molecule type" value="Genomic_DNA"/>
</dbReference>
<keyword evidence="3" id="KW-1185">Reference proteome</keyword>
<sequence>MERVARNAASVPAMFTNPMIFKQTPPQKEALDAQSCAMGADGEQASAVSSRQWFYGAEEWFPVGELTPDFRADLLPDFRSDPSPPPPGKPDPRAPSGDTCGGIPVSLGHRGLPDSLPERRRERRGAVSRPQEELPPVQALLRSPQPPFSCQGPTQPVPRRPWGCN</sequence>
<accession>A0AAV7L1D9</accession>
<feature type="region of interest" description="Disordered" evidence="1">
    <location>
        <begin position="72"/>
        <end position="165"/>
    </location>
</feature>
<proteinExistence type="predicted"/>
<evidence type="ECO:0000313" key="3">
    <source>
        <dbReference type="Proteomes" id="UP001066276"/>
    </source>
</evidence>
<protein>
    <submittedName>
        <fullName evidence="2">Uncharacterized protein</fullName>
    </submittedName>
</protein>
<evidence type="ECO:0000313" key="2">
    <source>
        <dbReference type="EMBL" id="KAJ1082318.1"/>
    </source>
</evidence>
<comment type="caution">
    <text evidence="2">The sequence shown here is derived from an EMBL/GenBank/DDBJ whole genome shotgun (WGS) entry which is preliminary data.</text>
</comment>
<evidence type="ECO:0000256" key="1">
    <source>
        <dbReference type="SAM" id="MobiDB-lite"/>
    </source>
</evidence>
<dbReference type="Proteomes" id="UP001066276">
    <property type="component" value="Chromosome 12"/>
</dbReference>
<name>A0AAV7L1D9_PLEWA</name>
<gene>
    <name evidence="2" type="ORF">NDU88_002486</name>
</gene>
<reference evidence="2" key="1">
    <citation type="journal article" date="2022" name="bioRxiv">
        <title>Sequencing and chromosome-scale assembly of the giantPleurodeles waltlgenome.</title>
        <authorList>
            <person name="Brown T."/>
            <person name="Elewa A."/>
            <person name="Iarovenko S."/>
            <person name="Subramanian E."/>
            <person name="Araus A.J."/>
            <person name="Petzold A."/>
            <person name="Susuki M."/>
            <person name="Suzuki K.-i.T."/>
            <person name="Hayashi T."/>
            <person name="Toyoda A."/>
            <person name="Oliveira C."/>
            <person name="Osipova E."/>
            <person name="Leigh N.D."/>
            <person name="Simon A."/>
            <person name="Yun M.H."/>
        </authorList>
    </citation>
    <scope>NUCLEOTIDE SEQUENCE</scope>
    <source>
        <strain evidence="2">20211129_DDA</strain>
        <tissue evidence="2">Liver</tissue>
    </source>
</reference>